<proteinExistence type="predicted"/>
<evidence type="ECO:0000256" key="2">
    <source>
        <dbReference type="ARBA" id="ARBA00023015"/>
    </source>
</evidence>
<sequence length="513" mass="56299">MDSENMLMKQNQCEYGSGRGKVVVDGYNWSSEESLLNWVDNALKLVTQEIEGPPSPGKIHGGSVVAEKVEGQRKGKQVIIEQQQPPPKEKLPVHLFTTHFKHRLRWTPLLHARFVEALNELGGPDKVTPKRLLDAIGIEGLKLHHIKSHLQKYRKGNVTVKELPSKICSTVSQLSAGSGIGSFTSNHSLGAYGYKNFKGKGKDNEVKKTYKMPKDGQGQLYLKLQAETCRKLSNGLTQETGEKLVNQHKERADSDVEGAGMSKQDLAGVATTPSSNSIPETKHPKNSTPDKMRECIGLQRIISSSASSQSQKVDHSATAGFIDSQGHSFPYNSTSAVNVHALLPNEVHASQAQSATDPSTGYSATNGFFPSNVNYSENMAYLKDFQPQSVSFSSSQNASYDYQPQSASFNFQAQNACYDYYQPQGAANSNQLQDEVFECLPQAAAYGYQPQNTAYSAPNNLPTSKGHFSETAYLNDLNAALAAIEKKSLETINFDPVNALIDWDNLEINTQDK</sequence>
<evidence type="ECO:0000256" key="4">
    <source>
        <dbReference type="ARBA" id="ARBA00023242"/>
    </source>
</evidence>
<accession>A0AAP0MT26</accession>
<dbReference type="InterPro" id="IPR009057">
    <property type="entry name" value="Homeodomain-like_sf"/>
</dbReference>
<evidence type="ECO:0000256" key="1">
    <source>
        <dbReference type="ARBA" id="ARBA00004123"/>
    </source>
</evidence>
<dbReference type="Gene3D" id="1.10.10.60">
    <property type="entry name" value="Homeodomain-like"/>
    <property type="match status" value="1"/>
</dbReference>
<dbReference type="PANTHER" id="PTHR31499">
    <property type="entry name" value="MYB FAMILY TRANSCRIPTION FACTOR PHL11"/>
    <property type="match status" value="1"/>
</dbReference>
<comment type="caution">
    <text evidence="6">The sequence shown here is derived from an EMBL/GenBank/DDBJ whole genome shotgun (WGS) entry which is preliminary data.</text>
</comment>
<evidence type="ECO:0000313" key="6">
    <source>
        <dbReference type="EMBL" id="KAK9222781.1"/>
    </source>
</evidence>
<comment type="subcellular location">
    <subcellularLocation>
        <location evidence="1">Nucleus</location>
    </subcellularLocation>
</comment>
<dbReference type="Proteomes" id="UP001428341">
    <property type="component" value="Unassembled WGS sequence"/>
</dbReference>
<dbReference type="InterPro" id="IPR046955">
    <property type="entry name" value="PHR1-like"/>
</dbReference>
<name>A0AAP0MT26_9ROSI</name>
<dbReference type="SUPFAM" id="SSF46689">
    <property type="entry name" value="Homeodomain-like"/>
    <property type="match status" value="1"/>
</dbReference>
<reference evidence="6 7" key="1">
    <citation type="submission" date="2024-05" db="EMBL/GenBank/DDBJ databases">
        <title>Haplotype-resolved chromosome-level genome assembly of Huyou (Citrus changshanensis).</title>
        <authorList>
            <person name="Miao C."/>
            <person name="Chen W."/>
            <person name="Wu Y."/>
            <person name="Wang L."/>
            <person name="Zhao S."/>
            <person name="Grierson D."/>
            <person name="Xu C."/>
            <person name="Chen K."/>
        </authorList>
    </citation>
    <scope>NUCLEOTIDE SEQUENCE [LARGE SCALE GENOMIC DNA]</scope>
    <source>
        <strain evidence="6">01-14</strain>
        <tissue evidence="6">Leaf</tissue>
    </source>
</reference>
<dbReference type="EMBL" id="JBCGBO010000002">
    <property type="protein sequence ID" value="KAK9222781.1"/>
    <property type="molecule type" value="Genomic_DNA"/>
</dbReference>
<keyword evidence="4" id="KW-0539">Nucleus</keyword>
<evidence type="ECO:0000313" key="7">
    <source>
        <dbReference type="Proteomes" id="UP001428341"/>
    </source>
</evidence>
<evidence type="ECO:0000256" key="3">
    <source>
        <dbReference type="ARBA" id="ARBA00023163"/>
    </source>
</evidence>
<gene>
    <name evidence="6" type="ORF">WN944_011220</name>
</gene>
<dbReference type="AlphaFoldDB" id="A0AAP0MT26"/>
<dbReference type="InterPro" id="IPR006447">
    <property type="entry name" value="Myb_dom_plants"/>
</dbReference>
<dbReference type="PANTHER" id="PTHR31499:SF43">
    <property type="entry name" value="MYB FAMILY TRANSCRIPTION FACTOR APL"/>
    <property type="match status" value="1"/>
</dbReference>
<organism evidence="6 7">
    <name type="scientific">Citrus x changshan-huyou</name>
    <dbReference type="NCBI Taxonomy" id="2935761"/>
    <lineage>
        <taxon>Eukaryota</taxon>
        <taxon>Viridiplantae</taxon>
        <taxon>Streptophyta</taxon>
        <taxon>Embryophyta</taxon>
        <taxon>Tracheophyta</taxon>
        <taxon>Spermatophyta</taxon>
        <taxon>Magnoliopsida</taxon>
        <taxon>eudicotyledons</taxon>
        <taxon>Gunneridae</taxon>
        <taxon>Pentapetalae</taxon>
        <taxon>rosids</taxon>
        <taxon>malvids</taxon>
        <taxon>Sapindales</taxon>
        <taxon>Rutaceae</taxon>
        <taxon>Aurantioideae</taxon>
        <taxon>Citrus</taxon>
    </lineage>
</organism>
<dbReference type="NCBIfam" id="TIGR01557">
    <property type="entry name" value="myb_SHAQKYF"/>
    <property type="match status" value="1"/>
</dbReference>
<keyword evidence="7" id="KW-1185">Reference proteome</keyword>
<dbReference type="GO" id="GO:0003700">
    <property type="term" value="F:DNA-binding transcription factor activity"/>
    <property type="evidence" value="ECO:0007669"/>
    <property type="project" value="InterPro"/>
</dbReference>
<evidence type="ECO:0008006" key="8">
    <source>
        <dbReference type="Google" id="ProtNLM"/>
    </source>
</evidence>
<keyword evidence="2" id="KW-0805">Transcription regulation</keyword>
<dbReference type="GO" id="GO:0005634">
    <property type="term" value="C:nucleus"/>
    <property type="evidence" value="ECO:0007669"/>
    <property type="project" value="UniProtKB-SubCell"/>
</dbReference>
<keyword evidence="3" id="KW-0804">Transcription</keyword>
<evidence type="ECO:0000256" key="5">
    <source>
        <dbReference type="SAM" id="MobiDB-lite"/>
    </source>
</evidence>
<protein>
    <recommendedName>
        <fullName evidence="8">HTH myb-type domain-containing protein</fullName>
    </recommendedName>
</protein>
<feature type="region of interest" description="Disordered" evidence="5">
    <location>
        <begin position="267"/>
        <end position="291"/>
    </location>
</feature>
<feature type="compositionally biased region" description="Basic and acidic residues" evidence="5">
    <location>
        <begin position="280"/>
        <end position="291"/>
    </location>
</feature>
<dbReference type="GO" id="GO:0003677">
    <property type="term" value="F:DNA binding"/>
    <property type="evidence" value="ECO:0007669"/>
    <property type="project" value="InterPro"/>
</dbReference>